<dbReference type="Gene3D" id="1.20.5.1160">
    <property type="entry name" value="Vasodilator-stimulated phosphoprotein"/>
    <property type="match status" value="1"/>
</dbReference>
<feature type="coiled-coil region" evidence="1">
    <location>
        <begin position="430"/>
        <end position="471"/>
    </location>
</feature>
<proteinExistence type="predicted"/>
<protein>
    <submittedName>
        <fullName evidence="3">Uncharacterized protein</fullName>
    </submittedName>
</protein>
<name>A0A1J4JT38_9EUKA</name>
<reference evidence="3 4" key="2">
    <citation type="submission" date="2016-10" db="EMBL/GenBank/DDBJ databases">
        <authorList>
            <person name="Benchimol M."/>
            <person name="Almeida L.G."/>
            <person name="Vasconcelos A.T."/>
            <person name="Perreira-Neves A."/>
            <person name="Rosa I.A."/>
            <person name="Tasca T."/>
            <person name="Bogo M.R."/>
            <person name="de Souza W."/>
        </authorList>
    </citation>
    <scope>NUCLEOTIDE SEQUENCE [LARGE SCALE GENOMIC DNA]</scope>
    <source>
        <strain evidence="3 4">K</strain>
    </source>
</reference>
<keyword evidence="4" id="KW-1185">Reference proteome</keyword>
<dbReference type="AlphaFoldDB" id="A0A1J4JT38"/>
<keyword evidence="1" id="KW-0175">Coiled coil</keyword>
<dbReference type="EMBL" id="KX579674">
    <property type="protein sequence ID" value="ARM19906.1"/>
    <property type="molecule type" value="Genomic_DNA"/>
</dbReference>
<accession>A0A1J4JT38</accession>
<dbReference type="GeneID" id="94842494"/>
<dbReference type="EMBL" id="MLAK01000891">
    <property type="protein sequence ID" value="OHT01906.1"/>
    <property type="molecule type" value="Genomic_DNA"/>
</dbReference>
<feature type="coiled-coil region" evidence="1">
    <location>
        <begin position="654"/>
        <end position="931"/>
    </location>
</feature>
<dbReference type="PANTHER" id="PTHR23159">
    <property type="entry name" value="CENTROSOMAL PROTEIN 2"/>
    <property type="match status" value="1"/>
</dbReference>
<evidence type="ECO:0000313" key="3">
    <source>
        <dbReference type="EMBL" id="OHT01906.1"/>
    </source>
</evidence>
<dbReference type="PANTHER" id="PTHR23159:SF31">
    <property type="entry name" value="CENTROSOME-ASSOCIATED PROTEIN CEP250 ISOFORM X1"/>
    <property type="match status" value="1"/>
</dbReference>
<sequence length="1000" mass="114810">MTTLSARAAMKKQQLKELNNELIKENSLLRSQFEEAVEITSQFQDLHQKNQQLLAQIGTLQAEKEDLDHRLEISLATNKELTKRLSEEKRNHSQQNDTNINAMNNEIEKVKEQAKAQLDSVLEELEKVKSVHEKDVLQQKTIVGRIDRVLQSGERFFNTKLSTVDDLINFFEKPQVSKPENAPKVQPIPIQQNCNSNIEQLEKRIKHLKTKLRSASHEKADLENQIAKLAHDAAEQRCEHASEVSELQRRINLAADEKTASENAANMKISSLEKSIESLKTELAQARAVQVVQQPIQVQQPLQQQQQPIIIQSQNNLPKVQKSKSLQEDVERINNLVQEVDELTEKLELQNKKIDDQQRLIVESETNNLNLKMQIEKAQAEITTLNTLKDASNAEIETLRNALHTKQQASTEPIQMPKPAPNVVKYQRVIEEQKSKLLSLNQANDKQKKLIEKQERDIATLNTKLDASIEQTRKVNEDFADYRSKVESKRPLTAEDFLPADSFRCPEFDGVLSACIQKIASNPSLQPVTKIQSCFRAIHAHLSQSLKEIQIALDDTTKENQFLSESFNKFIVDLSIAICDQPTTIEDFFKLNGGARLLNSVAKFRVKFDDMKHQSDRLQEIVAHLDQNFPTGNEDPLVQITDMKNQLISQCEEISNKTSKLKKLRRDLRELAQASENMKNENASRIEDLTNKLTGCTATVNQLEKSNASLKSENSHLQSELLEATRELAKSEECYKKREAEVINKIIQEHTEKMNELNNQYQSLQQTYTELVEEYNEQAEHVQELEQKVETQKRSLASKEREINELNRQLVEQSEATAQRLEKEKKQLTETYQCAIDELTEQCAKHRSDVERMATVVAENEKQMAIVRNECNILKKQKIKIENEMKSLLAKVDRERKLLETNYTAKRIAYESEMSQKMNEERQKLEQEKRKLCGYGAEAFKMFFNANTSIDEKSFRNVIENARDELTRLTKSDAAVRRIVAARDNQTTEDAVAQVLMTSA</sequence>
<evidence type="ECO:0000256" key="1">
    <source>
        <dbReference type="SAM" id="Coils"/>
    </source>
</evidence>
<feature type="coiled-coil region" evidence="1">
    <location>
        <begin position="323"/>
        <end position="395"/>
    </location>
</feature>
<gene>
    <name evidence="3" type="ORF">TRFO_31201</name>
</gene>
<dbReference type="RefSeq" id="XP_068355042.1">
    <property type="nucleotide sequence ID" value="XM_068507790.1"/>
</dbReference>
<feature type="coiled-coil region" evidence="1">
    <location>
        <begin position="1"/>
        <end position="135"/>
    </location>
</feature>
<evidence type="ECO:0000313" key="4">
    <source>
        <dbReference type="Proteomes" id="UP000179807"/>
    </source>
</evidence>
<feature type="coiled-coil region" evidence="1">
    <location>
        <begin position="191"/>
        <end position="289"/>
    </location>
</feature>
<dbReference type="VEuPathDB" id="TrichDB:TRFO_31201"/>
<evidence type="ECO:0000313" key="2">
    <source>
        <dbReference type="EMBL" id="ARM19906.1"/>
    </source>
</evidence>
<dbReference type="Proteomes" id="UP000179807">
    <property type="component" value="Unassembled WGS sequence"/>
</dbReference>
<dbReference type="OrthoDB" id="6108017at2759"/>
<reference evidence="2" key="1">
    <citation type="submission" date="2016-07" db="EMBL/GenBank/DDBJ databases">
        <authorList>
            <person name="Rosa I.A."/>
            <person name="Brigido M.C."/>
            <person name="Santos E.O."/>
            <person name="Almeida L.G.P."/>
            <person name="Zingalli R.B."/>
            <person name="Vasconcelos A.T.R."/>
            <person name="Souza W."/>
            <person name="Benchimol M."/>
        </authorList>
    </citation>
    <scope>NUCLEOTIDE SEQUENCE</scope>
    <source>
        <strain evidence="2">31201</strain>
    </source>
</reference>
<dbReference type="Gene3D" id="1.20.5.1700">
    <property type="match status" value="1"/>
</dbReference>
<organism evidence="3 4">
    <name type="scientific">Tritrichomonas foetus</name>
    <dbReference type="NCBI Taxonomy" id="1144522"/>
    <lineage>
        <taxon>Eukaryota</taxon>
        <taxon>Metamonada</taxon>
        <taxon>Parabasalia</taxon>
        <taxon>Tritrichomonadida</taxon>
        <taxon>Tritrichomonadidae</taxon>
        <taxon>Tritrichomonas</taxon>
    </lineage>
</organism>
<reference evidence="2" key="3">
    <citation type="journal article" date="2017" name="Biol. Cell">
        <title>The costa of trichomonads: A complex macromolecular cytoskeleton structure made of uncommon proteins.</title>
        <authorList>
            <person name="de Andrade Rosa I."/>
            <person name="Brigido M.C."/>
            <person name="de Oliveira Santos E."/>
            <person name="Gonzaga L."/>
            <person name="Zingali R.B."/>
            <person name="de Vasconcelos A.T."/>
            <person name="de Souza W."/>
            <person name="Benchimol M."/>
        </authorList>
    </citation>
    <scope>NUCLEOTIDE SEQUENCE</scope>
    <source>
        <strain evidence="2">31201</strain>
    </source>
</reference>